<evidence type="ECO:0000256" key="1">
    <source>
        <dbReference type="SAM" id="MobiDB-lite"/>
    </source>
</evidence>
<dbReference type="InterPro" id="IPR035899">
    <property type="entry name" value="DBL_dom_sf"/>
</dbReference>
<feature type="domain" description="DH" evidence="2">
    <location>
        <begin position="12"/>
        <end position="199"/>
    </location>
</feature>
<evidence type="ECO:0000259" key="2">
    <source>
        <dbReference type="PROSITE" id="PS50010"/>
    </source>
</evidence>
<dbReference type="PANTHER" id="PTHR12673">
    <property type="entry name" value="FACIOGENITAL DYSPLASIA PROTEIN"/>
    <property type="match status" value="1"/>
</dbReference>
<feature type="region of interest" description="Disordered" evidence="1">
    <location>
        <begin position="257"/>
        <end position="292"/>
    </location>
</feature>
<dbReference type="GO" id="GO:0005085">
    <property type="term" value="F:guanyl-nucleotide exchange factor activity"/>
    <property type="evidence" value="ECO:0007669"/>
    <property type="project" value="InterPro"/>
</dbReference>
<dbReference type="InterPro" id="IPR000219">
    <property type="entry name" value="DH_dom"/>
</dbReference>
<feature type="compositionally biased region" description="Polar residues" evidence="1">
    <location>
        <begin position="268"/>
        <end position="278"/>
    </location>
</feature>
<dbReference type="Proteomes" id="UP000054715">
    <property type="component" value="Unassembled WGS sequence"/>
</dbReference>
<evidence type="ECO:0000313" key="3">
    <source>
        <dbReference type="EMBL" id="KTD13352.1"/>
    </source>
</evidence>
<dbReference type="AlphaFoldDB" id="A0A0W0UZS2"/>
<dbReference type="Pfam" id="PF00621">
    <property type="entry name" value="RhoGEF"/>
    <property type="match status" value="1"/>
</dbReference>
<evidence type="ECO:0000313" key="4">
    <source>
        <dbReference type="Proteomes" id="UP000054715"/>
    </source>
</evidence>
<proteinExistence type="predicted"/>
<dbReference type="PROSITE" id="PS50010">
    <property type="entry name" value="DH_2"/>
    <property type="match status" value="1"/>
</dbReference>
<dbReference type="GO" id="GO:0005737">
    <property type="term" value="C:cytoplasm"/>
    <property type="evidence" value="ECO:0007669"/>
    <property type="project" value="TreeGrafter"/>
</dbReference>
<comment type="caution">
    <text evidence="3">The sequence shown here is derived from an EMBL/GenBank/DDBJ whole genome shotgun (WGS) entry which is preliminary data.</text>
</comment>
<dbReference type="InterPro" id="IPR051092">
    <property type="entry name" value="FYVE_RhoGEF_PH"/>
</dbReference>
<accession>A0A0W0UZS2</accession>
<dbReference type="RefSeq" id="WP_058448222.1">
    <property type="nucleotide sequence ID" value="NZ_CAAAJF010000003.1"/>
</dbReference>
<protein>
    <submittedName>
        <fullName evidence="3">RhoGEF domain protein</fullName>
    </submittedName>
</protein>
<gene>
    <name evidence="3" type="ORF">Ljam_0142</name>
</gene>
<reference evidence="3 4" key="1">
    <citation type="submission" date="2015-11" db="EMBL/GenBank/DDBJ databases">
        <title>Genomic analysis of 38 Legionella species identifies large and diverse effector repertoires.</title>
        <authorList>
            <person name="Burstein D."/>
            <person name="Amaro F."/>
            <person name="Zusman T."/>
            <person name="Lifshitz Z."/>
            <person name="Cohen O."/>
            <person name="Gilbert J.A."/>
            <person name="Pupko T."/>
            <person name="Shuman H.A."/>
            <person name="Segal G."/>
        </authorList>
    </citation>
    <scope>NUCLEOTIDE SEQUENCE [LARGE SCALE GENOMIC DNA]</scope>
    <source>
        <strain evidence="3 4">JA-26-G1-E2</strain>
    </source>
</reference>
<organism evidence="3 4">
    <name type="scientific">Legionella jamestowniensis</name>
    <dbReference type="NCBI Taxonomy" id="455"/>
    <lineage>
        <taxon>Bacteria</taxon>
        <taxon>Pseudomonadati</taxon>
        <taxon>Pseudomonadota</taxon>
        <taxon>Gammaproteobacteria</taxon>
        <taxon>Legionellales</taxon>
        <taxon>Legionellaceae</taxon>
        <taxon>Legionella</taxon>
    </lineage>
</organism>
<dbReference type="EMBL" id="LNYG01000001">
    <property type="protein sequence ID" value="KTD13352.1"/>
    <property type="molecule type" value="Genomic_DNA"/>
</dbReference>
<dbReference type="Gene3D" id="1.20.900.10">
    <property type="entry name" value="Dbl homology (DH) domain"/>
    <property type="match status" value="1"/>
</dbReference>
<dbReference type="PATRIC" id="fig|455.5.peg.147"/>
<feature type="compositionally biased region" description="Acidic residues" evidence="1">
    <location>
        <begin position="280"/>
        <end position="292"/>
    </location>
</feature>
<name>A0A0W0UZS2_9GAMM</name>
<dbReference type="SUPFAM" id="SSF48065">
    <property type="entry name" value="DBL homology domain (DH-domain)"/>
    <property type="match status" value="1"/>
</dbReference>
<dbReference type="PANTHER" id="PTHR12673:SF159">
    <property type="entry name" value="LD03170P"/>
    <property type="match status" value="1"/>
</dbReference>
<sequence>MLPVNQIQESLTEHKAIQEMLDTEKTYNESLARLLEIPAARMPDNELFAKLGVYLPQLKNVSDMLLLNVTMSLKDDVDSSSLNQLKIQRIQLLKAFFTLYREYASWYEIYVKETSGNPAEFDELSIYLSESYPGKLGLADYLIQPLQRGPRYNLLVTAAIDYNNKLANEDPAKLSEVSIADLVKAKELIKEYLLAANSSMSAASSSSSTAAKPYQFGDYTRAAFALLGEYMENKESTEAKEGAKASKSSSRSAGIWCSIWPSKPKPQSEVTTSSTATLENEIDSEADEFVFM</sequence>